<keyword evidence="4" id="KW-1133">Transmembrane helix</keyword>
<dbReference type="Pfam" id="PF00535">
    <property type="entry name" value="Glycos_transf_2"/>
    <property type="match status" value="1"/>
</dbReference>
<protein>
    <submittedName>
        <fullName evidence="6">Glycosyltransferase family 2 protein</fullName>
    </submittedName>
</protein>
<feature type="domain" description="Glycosyltransferase 2-like" evidence="5">
    <location>
        <begin position="8"/>
        <end position="132"/>
    </location>
</feature>
<dbReference type="AlphaFoldDB" id="A0A934ULR6"/>
<dbReference type="RefSeq" id="WP_200066111.1">
    <property type="nucleotide sequence ID" value="NZ_JAEHFW010000001.1"/>
</dbReference>
<keyword evidence="4" id="KW-0472">Membrane</keyword>
<comment type="caution">
    <text evidence="6">The sequence shown here is derived from an EMBL/GenBank/DDBJ whole genome shotgun (WGS) entry which is preliminary data.</text>
</comment>
<evidence type="ECO:0000256" key="2">
    <source>
        <dbReference type="ARBA" id="ARBA00022676"/>
    </source>
</evidence>
<sequence length="380" mass="43554">MQAPKAAVVILNWNGLKYLRDFLPSVLTSVWPNLEIVVGDNGSTDGSVAFLQKNYPTIRVIENGDNYGFTGGYNRVLKQVQADYYILLNSDVEVFPGWIAPVIEMMEADTGIAAAAPKIKWYNKKEYFEHAGAAGGFIDKFGYPFCRGRIFYEIEEDKGQYNESDEILWASGAAMFIKKKCWDEAGGFDDSFFAHMEEIDLCWRLKNLGYKIMYCPQSEVYHVGGGTLNAENPFKTYLNFRNNLLLLKNNLPFWRAVYVISARLFFMDVLAIFRFLMEGKRRDAWAVSRAHQNFVKTLFAKSKYKQPDMETEDEEVSASKSLADAVKASDFAIHHPTYAIKTPDAKHQLSLTGTYNRSIVWDFFIRKKTKFTDLDPQDFR</sequence>
<evidence type="ECO:0000313" key="7">
    <source>
        <dbReference type="Proteomes" id="UP000613193"/>
    </source>
</evidence>
<dbReference type="SUPFAM" id="SSF53448">
    <property type="entry name" value="Nucleotide-diphospho-sugar transferases"/>
    <property type="match status" value="1"/>
</dbReference>
<keyword evidence="3" id="KW-0808">Transferase</keyword>
<reference evidence="6" key="1">
    <citation type="submission" date="2020-12" db="EMBL/GenBank/DDBJ databases">
        <title>Bacterial novel species Mucilaginibacter sp. SD-g isolated from soil.</title>
        <authorList>
            <person name="Jung H.-Y."/>
        </authorList>
    </citation>
    <scope>NUCLEOTIDE SEQUENCE</scope>
    <source>
        <strain evidence="6">SD-g</strain>
    </source>
</reference>
<dbReference type="EMBL" id="JAEHFW010000001">
    <property type="protein sequence ID" value="MBK0378878.1"/>
    <property type="molecule type" value="Genomic_DNA"/>
</dbReference>
<dbReference type="CDD" id="cd04186">
    <property type="entry name" value="GT_2_like_c"/>
    <property type="match status" value="1"/>
</dbReference>
<organism evidence="6 7">
    <name type="scientific">Mucilaginibacter segetis</name>
    <dbReference type="NCBI Taxonomy" id="2793071"/>
    <lineage>
        <taxon>Bacteria</taxon>
        <taxon>Pseudomonadati</taxon>
        <taxon>Bacteroidota</taxon>
        <taxon>Sphingobacteriia</taxon>
        <taxon>Sphingobacteriales</taxon>
        <taxon>Sphingobacteriaceae</taxon>
        <taxon>Mucilaginibacter</taxon>
    </lineage>
</organism>
<comment type="similarity">
    <text evidence="1">Belongs to the glycosyltransferase 2 family.</text>
</comment>
<dbReference type="Gene3D" id="3.90.550.10">
    <property type="entry name" value="Spore Coat Polysaccharide Biosynthesis Protein SpsA, Chain A"/>
    <property type="match status" value="1"/>
</dbReference>
<evidence type="ECO:0000259" key="5">
    <source>
        <dbReference type="Pfam" id="PF00535"/>
    </source>
</evidence>
<dbReference type="InterPro" id="IPR029044">
    <property type="entry name" value="Nucleotide-diphossugar_trans"/>
</dbReference>
<dbReference type="InterPro" id="IPR001173">
    <property type="entry name" value="Glyco_trans_2-like"/>
</dbReference>
<dbReference type="PANTHER" id="PTHR43179">
    <property type="entry name" value="RHAMNOSYLTRANSFERASE WBBL"/>
    <property type="match status" value="1"/>
</dbReference>
<dbReference type="PANTHER" id="PTHR43179:SF12">
    <property type="entry name" value="GALACTOFURANOSYLTRANSFERASE GLFT2"/>
    <property type="match status" value="1"/>
</dbReference>
<evidence type="ECO:0000256" key="1">
    <source>
        <dbReference type="ARBA" id="ARBA00006739"/>
    </source>
</evidence>
<evidence type="ECO:0000256" key="3">
    <source>
        <dbReference type="ARBA" id="ARBA00022679"/>
    </source>
</evidence>
<dbReference type="Proteomes" id="UP000613193">
    <property type="component" value="Unassembled WGS sequence"/>
</dbReference>
<accession>A0A934ULR6</accession>
<dbReference type="GO" id="GO:0016757">
    <property type="term" value="F:glycosyltransferase activity"/>
    <property type="evidence" value="ECO:0007669"/>
    <property type="project" value="UniProtKB-KW"/>
</dbReference>
<feature type="transmembrane region" description="Helical" evidence="4">
    <location>
        <begin position="253"/>
        <end position="273"/>
    </location>
</feature>
<evidence type="ECO:0000313" key="6">
    <source>
        <dbReference type="EMBL" id="MBK0378878.1"/>
    </source>
</evidence>
<proteinExistence type="inferred from homology"/>
<name>A0A934ULR6_9SPHI</name>
<gene>
    <name evidence="6" type="ORF">I5M19_06145</name>
</gene>
<keyword evidence="4" id="KW-0812">Transmembrane</keyword>
<keyword evidence="7" id="KW-1185">Reference proteome</keyword>
<evidence type="ECO:0000256" key="4">
    <source>
        <dbReference type="SAM" id="Phobius"/>
    </source>
</evidence>
<keyword evidence="2" id="KW-0328">Glycosyltransferase</keyword>